<feature type="transmembrane region" description="Helical" evidence="6">
    <location>
        <begin position="276"/>
        <end position="303"/>
    </location>
</feature>
<dbReference type="GO" id="GO:0006644">
    <property type="term" value="P:phospholipid metabolic process"/>
    <property type="evidence" value="ECO:0007669"/>
    <property type="project" value="InterPro"/>
</dbReference>
<dbReference type="GO" id="GO:0008195">
    <property type="term" value="F:phosphatidate phosphatase activity"/>
    <property type="evidence" value="ECO:0007669"/>
    <property type="project" value="TreeGrafter"/>
</dbReference>
<evidence type="ECO:0000256" key="2">
    <source>
        <dbReference type="ARBA" id="ARBA00008816"/>
    </source>
</evidence>
<dbReference type="CDD" id="cd03384">
    <property type="entry name" value="PAP2_wunen"/>
    <property type="match status" value="1"/>
</dbReference>
<feature type="transmembrane region" description="Helical" evidence="6">
    <location>
        <begin position="217"/>
        <end position="237"/>
    </location>
</feature>
<sequence length="520" mass="59789">MSVPPSRAQSDVLSASQYDGTMGRKHYRINYFIVPIFVLEVVALACLWALFYYLRFTNVFPYHQRVFYCKDYSLMKPNFLPSSFFIYVSYETLYCVSFIVPPFVILIGELMFWLFSTKPRKTVYANCREWKVHLFSRRLLRFISVFMFGALIVCIFVDTIKLMTGFQRPYFLTLCNPNFAQYCRAPFEHSPEEHPPSACQFKQDDALRTAWLSFPSLHAALSSYAAIFTSCYVHYMISLRGAPLLRPFLVFGFLGMSLIASFSFVQGYKNHWVDVWVGWLIGAAAAFYLMLPTTQSLLLRLLLAIFMTTLRHTEALSCEKAGCQYCSYVKMQRHCASFCSMCSGGNSNRVSTYKPVPYTQPQRGREVYKYTRPYNRRPYVDKAVTPKPSISKPTKMCDGLNPCVPLEQANSRFQQCCEARRMKNACIGYCRYDITKEEARFAFMHGKCPFRQLQTYLSCAAAGKDRRDCCRKKGVLDGALAFCEPFCAPDNPGFPGAKPRYQPCAEKLISLMNCYWAGLE</sequence>
<dbReference type="InterPro" id="IPR002602">
    <property type="entry name" value="DB"/>
</dbReference>
<dbReference type="PANTHER" id="PTHR10165">
    <property type="entry name" value="LIPID PHOSPHATE PHOSPHATASE"/>
    <property type="match status" value="1"/>
</dbReference>
<feature type="transmembrane region" description="Helical" evidence="6">
    <location>
        <begin position="31"/>
        <end position="54"/>
    </location>
</feature>
<dbReference type="Pfam" id="PF01569">
    <property type="entry name" value="PAP2"/>
    <property type="match status" value="1"/>
</dbReference>
<evidence type="ECO:0000256" key="4">
    <source>
        <dbReference type="ARBA" id="ARBA00022989"/>
    </source>
</evidence>
<dbReference type="Proteomes" id="UP000030764">
    <property type="component" value="Unassembled WGS sequence"/>
</dbReference>
<keyword evidence="3 6" id="KW-0812">Transmembrane</keyword>
<dbReference type="Pfam" id="PF01682">
    <property type="entry name" value="DB"/>
    <property type="match status" value="1"/>
</dbReference>
<dbReference type="Proteomes" id="UP000030758">
    <property type="component" value="Unassembled WGS sequence"/>
</dbReference>
<evidence type="ECO:0000256" key="6">
    <source>
        <dbReference type="SAM" id="Phobius"/>
    </source>
</evidence>
<dbReference type="InterPro" id="IPR043216">
    <property type="entry name" value="PAP-like"/>
</dbReference>
<feature type="transmembrane region" description="Helical" evidence="6">
    <location>
        <begin position="139"/>
        <end position="160"/>
    </location>
</feature>
<protein>
    <recommendedName>
        <fullName evidence="7">Phosphatidic acid phosphatase type 2/haloperoxidase domain-containing protein</fullName>
    </recommendedName>
</protein>
<evidence type="ECO:0000256" key="3">
    <source>
        <dbReference type="ARBA" id="ARBA00022692"/>
    </source>
</evidence>
<dbReference type="SMART" id="SM00014">
    <property type="entry name" value="acidPPc"/>
    <property type="match status" value="1"/>
</dbReference>
<dbReference type="PANTHER" id="PTHR10165:SF114">
    <property type="entry name" value="PHOSPHATIDIC ACID PHOSPHATASE TYPE 2_HALOPEROXIDASE DOMAIN-CONTAINING PROTEIN"/>
    <property type="match status" value="1"/>
</dbReference>
<evidence type="ECO:0000256" key="5">
    <source>
        <dbReference type="ARBA" id="ARBA00023136"/>
    </source>
</evidence>
<feature type="domain" description="Phosphatidic acid phosphatase type 2/haloperoxidase" evidence="7">
    <location>
        <begin position="143"/>
        <end position="290"/>
    </location>
</feature>
<organism evidence="8 10">
    <name type="scientific">Trichuris suis</name>
    <name type="common">pig whipworm</name>
    <dbReference type="NCBI Taxonomy" id="68888"/>
    <lineage>
        <taxon>Eukaryota</taxon>
        <taxon>Metazoa</taxon>
        <taxon>Ecdysozoa</taxon>
        <taxon>Nematoda</taxon>
        <taxon>Enoplea</taxon>
        <taxon>Dorylaimia</taxon>
        <taxon>Trichinellida</taxon>
        <taxon>Trichuridae</taxon>
        <taxon>Trichuris</taxon>
    </lineage>
</organism>
<evidence type="ECO:0000256" key="1">
    <source>
        <dbReference type="ARBA" id="ARBA00004141"/>
    </source>
</evidence>
<accession>A0A085MIS6</accession>
<dbReference type="AlphaFoldDB" id="A0A085MIS6"/>
<dbReference type="GO" id="GO:0007165">
    <property type="term" value="P:signal transduction"/>
    <property type="evidence" value="ECO:0007669"/>
    <property type="project" value="TreeGrafter"/>
</dbReference>
<dbReference type="InterPro" id="IPR036938">
    <property type="entry name" value="PAP2/HPO_sf"/>
</dbReference>
<feature type="transmembrane region" description="Helical" evidence="6">
    <location>
        <begin position="84"/>
        <end position="115"/>
    </location>
</feature>
<dbReference type="GO" id="GO:0005886">
    <property type="term" value="C:plasma membrane"/>
    <property type="evidence" value="ECO:0007669"/>
    <property type="project" value="TreeGrafter"/>
</dbReference>
<evidence type="ECO:0000313" key="8">
    <source>
        <dbReference type="EMBL" id="KFD57122.1"/>
    </source>
</evidence>
<comment type="subcellular location">
    <subcellularLocation>
        <location evidence="1">Membrane</location>
        <topology evidence="1">Multi-pass membrane protein</topology>
    </subcellularLocation>
</comment>
<keyword evidence="5 6" id="KW-0472">Membrane</keyword>
<name>A0A085MIS6_9BILA</name>
<evidence type="ECO:0000313" key="9">
    <source>
        <dbReference type="EMBL" id="KFD69641.1"/>
    </source>
</evidence>
<gene>
    <name evidence="8" type="ORF">M513_02007</name>
    <name evidence="9" type="ORF">M514_02007</name>
</gene>
<evidence type="ECO:0000259" key="7">
    <source>
        <dbReference type="SMART" id="SM00014"/>
    </source>
</evidence>
<comment type="similarity">
    <text evidence="2">Belongs to the PA-phosphatase related phosphoesterase family.</text>
</comment>
<keyword evidence="4 6" id="KW-1133">Transmembrane helix</keyword>
<keyword evidence="10" id="KW-1185">Reference proteome</keyword>
<evidence type="ECO:0000313" key="10">
    <source>
        <dbReference type="Proteomes" id="UP000030764"/>
    </source>
</evidence>
<dbReference type="GO" id="GO:0046839">
    <property type="term" value="P:phospholipid dephosphorylation"/>
    <property type="evidence" value="ECO:0007669"/>
    <property type="project" value="TreeGrafter"/>
</dbReference>
<dbReference type="InterPro" id="IPR000326">
    <property type="entry name" value="PAP2/HPO"/>
</dbReference>
<dbReference type="EMBL" id="KL363190">
    <property type="protein sequence ID" value="KFD57122.1"/>
    <property type="molecule type" value="Genomic_DNA"/>
</dbReference>
<reference evidence="8 10" key="1">
    <citation type="journal article" date="2014" name="Nat. Genet.">
        <title>Genome and transcriptome of the porcine whipworm Trichuris suis.</title>
        <authorList>
            <person name="Jex A.R."/>
            <person name="Nejsum P."/>
            <person name="Schwarz E.M."/>
            <person name="Hu L."/>
            <person name="Young N.D."/>
            <person name="Hall R.S."/>
            <person name="Korhonen P.K."/>
            <person name="Liao S."/>
            <person name="Thamsborg S."/>
            <person name="Xia J."/>
            <person name="Xu P."/>
            <person name="Wang S."/>
            <person name="Scheerlinck J.P."/>
            <person name="Hofmann A."/>
            <person name="Sternberg P.W."/>
            <person name="Wang J."/>
            <person name="Gasser R.B."/>
        </authorList>
    </citation>
    <scope>NUCLEOTIDE SEQUENCE [LARGE SCALE GENOMIC DNA]</scope>
    <source>
        <strain evidence="9">DCEP-RM93F</strain>
        <strain evidence="8">DCEP-RM93M</strain>
    </source>
</reference>
<dbReference type="EMBL" id="KL367494">
    <property type="protein sequence ID" value="KFD69641.1"/>
    <property type="molecule type" value="Genomic_DNA"/>
</dbReference>
<feature type="transmembrane region" description="Helical" evidence="6">
    <location>
        <begin position="244"/>
        <end position="264"/>
    </location>
</feature>
<proteinExistence type="inferred from homology"/>
<dbReference type="Gene3D" id="1.20.144.10">
    <property type="entry name" value="Phosphatidic acid phosphatase type 2/haloperoxidase"/>
    <property type="match status" value="1"/>
</dbReference>
<dbReference type="SUPFAM" id="SSF48317">
    <property type="entry name" value="Acid phosphatase/Vanadium-dependent haloperoxidase"/>
    <property type="match status" value="1"/>
</dbReference>